<evidence type="ECO:0000313" key="2">
    <source>
        <dbReference type="Proteomes" id="UP000628854"/>
    </source>
</evidence>
<dbReference type="EMBL" id="BMKF01000002">
    <property type="protein sequence ID" value="GGB73820.1"/>
    <property type="molecule type" value="Genomic_DNA"/>
</dbReference>
<accession>A0ABQ1JSZ8</accession>
<keyword evidence="2" id="KW-1185">Reference proteome</keyword>
<proteinExistence type="predicted"/>
<evidence type="ECO:0008006" key="3">
    <source>
        <dbReference type="Google" id="ProtNLM"/>
    </source>
</evidence>
<sequence>MRHVNFFGEETGQEFMASITPLQRKPQANVAFHRTEMSRILNVYGKMVMGGQARDYGIGMFPDHAVFAIYRRHAEAPTWRIEKIPALRNQQGSYVVYGSQNQVLKRGHDIAQVLKVFETRKFEIISGS</sequence>
<comment type="caution">
    <text evidence="1">The sequence shown here is derived from an EMBL/GenBank/DDBJ whole genome shotgun (WGS) entry which is preliminary data.</text>
</comment>
<evidence type="ECO:0000313" key="1">
    <source>
        <dbReference type="EMBL" id="GGB73820.1"/>
    </source>
</evidence>
<dbReference type="InterPro" id="IPR021252">
    <property type="entry name" value="DUF2794"/>
</dbReference>
<gene>
    <name evidence="1" type="ORF">GCM10011503_23180</name>
</gene>
<name>A0ABQ1JSZ8_9PROT</name>
<organism evidence="1 2">
    <name type="scientific">Henriciella pelagia</name>
    <dbReference type="NCBI Taxonomy" id="1977912"/>
    <lineage>
        <taxon>Bacteria</taxon>
        <taxon>Pseudomonadati</taxon>
        <taxon>Pseudomonadota</taxon>
        <taxon>Alphaproteobacteria</taxon>
        <taxon>Hyphomonadales</taxon>
        <taxon>Hyphomonadaceae</taxon>
        <taxon>Henriciella</taxon>
    </lineage>
</organism>
<reference evidence="2" key="1">
    <citation type="journal article" date="2019" name="Int. J. Syst. Evol. Microbiol.">
        <title>The Global Catalogue of Microorganisms (GCM) 10K type strain sequencing project: providing services to taxonomists for standard genome sequencing and annotation.</title>
        <authorList>
            <consortium name="The Broad Institute Genomics Platform"/>
            <consortium name="The Broad Institute Genome Sequencing Center for Infectious Disease"/>
            <person name="Wu L."/>
            <person name="Ma J."/>
        </authorList>
    </citation>
    <scope>NUCLEOTIDE SEQUENCE [LARGE SCALE GENOMIC DNA]</scope>
    <source>
        <strain evidence="2">CGMCC 1.15928</strain>
    </source>
</reference>
<dbReference type="Pfam" id="PF10984">
    <property type="entry name" value="DUF2794"/>
    <property type="match status" value="1"/>
</dbReference>
<protein>
    <recommendedName>
        <fullName evidence="3">DUF2794 domain-containing protein</fullName>
    </recommendedName>
</protein>
<dbReference type="Proteomes" id="UP000628854">
    <property type="component" value="Unassembled WGS sequence"/>
</dbReference>